<evidence type="ECO:0000313" key="2">
    <source>
        <dbReference type="EMBL" id="QHT24804.1"/>
    </source>
</evidence>
<organism evidence="2">
    <name type="scientific">viral metagenome</name>
    <dbReference type="NCBI Taxonomy" id="1070528"/>
    <lineage>
        <taxon>unclassified sequences</taxon>
        <taxon>metagenomes</taxon>
        <taxon>organismal metagenomes</taxon>
    </lineage>
</organism>
<protein>
    <recommendedName>
        <fullName evidence="3">HNH nuclease domain-containing protein</fullName>
    </recommendedName>
</protein>
<evidence type="ECO:0008006" key="3">
    <source>
        <dbReference type="Google" id="ProtNLM"/>
    </source>
</evidence>
<reference evidence="2" key="1">
    <citation type="journal article" date="2020" name="Nature">
        <title>Giant virus diversity and host interactions through global metagenomics.</title>
        <authorList>
            <person name="Schulz F."/>
            <person name="Roux S."/>
            <person name="Paez-Espino D."/>
            <person name="Jungbluth S."/>
            <person name="Walsh D.A."/>
            <person name="Denef V.J."/>
            <person name="McMahon K.D."/>
            <person name="Konstantinidis K.T."/>
            <person name="Eloe-Fadrosh E.A."/>
            <person name="Kyrpides N.C."/>
            <person name="Woyke T."/>
        </authorList>
    </citation>
    <scope>NUCLEOTIDE SEQUENCE</scope>
    <source>
        <strain evidence="2">GVMAG-M-3300023179-150</strain>
    </source>
</reference>
<evidence type="ECO:0000256" key="1">
    <source>
        <dbReference type="SAM" id="Coils"/>
    </source>
</evidence>
<dbReference type="SUPFAM" id="SSF54060">
    <property type="entry name" value="His-Me finger endonucleases"/>
    <property type="match status" value="1"/>
</dbReference>
<dbReference type="Gene3D" id="3.90.75.20">
    <property type="match status" value="1"/>
</dbReference>
<keyword evidence="1" id="KW-0175">Coiled coil</keyword>
<name>A0A6C0E6X0_9ZZZZ</name>
<sequence length="922" mass="108785">MSKDLKTEENLNTLEENLNPLEENLNTLEENLNTLEENFNPLEENLNRQTALNYKLIVEEGSEPYYLVTTGDGFDNYKISKESLSKIAHVVDEEFKWDFVPRWIKGKNNYIYCFIPYDKMKFQKIKGEQKIKKFKNMVTLYLHRYLKNVYKFNRKYTVDHKNKCRDDNRLENLRICSQTEQSHNQSRKIRKPIKLRDFNVEIILPQYIRYVNGSNNQDHFVVESDYFRFFKHATRTASLSMQKKLADAIELRYNAIIQSDIDFVVFYIDEISFYNIEDLKKHHIDLIKKLCNIELSDIKHININDSYYKRNNYDPNIEKKFPESDMTNLTVDNIPREFGYTKANNNRGSYLSYRKANNINEFYSTSSQYNSLDEKLIQIIKKSKKEKIKLTWINKPQWINLDDTIDEDMHVQLIFQRCETMIKKHLKLQENRQFYNELDIVIVNKLKNELGTINKSVVSDIIKISDDNVSTIESGELRKDIETTFLKDLEQHPDFKEMYDKFKKQIIDETQSRKDKQEKQVKDLSSTKKGKVSTDTKIQILKLKGKLKYEEIARMFKNEEGEQLTMPTVSCICSPNVQAHKMKESDFIGRTDMTYEEYIKILNYNAHKDIQTKYFSGENNGMNKNKETESTIKLYVSLDTIFDILKLKIKDNKITYAKLAEQFYKIDGDPLTLDIIKCICYQRSPYDLTSKHFEGQSKYTYDEYTALINKLPRKVSTIKEYSEDSKKTDVVQEVVDNSTRTVHINTILHIINDKHSSLSFEEIAKKYKKKDGSNITENIVRSICCAKSSYKLDETEFNGITFMDYKTYLEKVNKKKELINPPPEIDYTKHQGNREISRDVIVQVIKLKGSLTYQQIVDKGFLDINNKKLTKIKVQKICSKSGVTKLQKKEFELIDPNVLTWDEYQKLLEMNQCKSLSKGKKS</sequence>
<feature type="coiled-coil region" evidence="1">
    <location>
        <begin position="11"/>
        <end position="45"/>
    </location>
</feature>
<dbReference type="InterPro" id="IPR044925">
    <property type="entry name" value="His-Me_finger_sf"/>
</dbReference>
<accession>A0A6C0E6X0</accession>
<dbReference type="AlphaFoldDB" id="A0A6C0E6X0"/>
<dbReference type="EMBL" id="MN739749">
    <property type="protein sequence ID" value="QHT24804.1"/>
    <property type="molecule type" value="Genomic_DNA"/>
</dbReference>
<proteinExistence type="predicted"/>